<dbReference type="InterPro" id="IPR003848">
    <property type="entry name" value="DUF218"/>
</dbReference>
<feature type="transmembrane region" description="Helical" evidence="1">
    <location>
        <begin position="12"/>
        <end position="34"/>
    </location>
</feature>
<dbReference type="Proteomes" id="UP001235343">
    <property type="component" value="Unassembled WGS sequence"/>
</dbReference>
<dbReference type="InterPro" id="IPR051599">
    <property type="entry name" value="Cell_Envelope_Assoc"/>
</dbReference>
<dbReference type="EMBL" id="JASTZU010000063">
    <property type="protein sequence ID" value="MDL4843082.1"/>
    <property type="molecule type" value="Genomic_DNA"/>
</dbReference>
<keyword evidence="4" id="KW-1185">Reference proteome</keyword>
<dbReference type="InterPro" id="IPR014729">
    <property type="entry name" value="Rossmann-like_a/b/a_fold"/>
</dbReference>
<dbReference type="PANTHER" id="PTHR30336">
    <property type="entry name" value="INNER MEMBRANE PROTEIN, PROBABLE PERMEASE"/>
    <property type="match status" value="1"/>
</dbReference>
<keyword evidence="1" id="KW-1133">Transmembrane helix</keyword>
<dbReference type="Gene3D" id="3.40.50.620">
    <property type="entry name" value="HUPs"/>
    <property type="match status" value="1"/>
</dbReference>
<keyword evidence="1" id="KW-0472">Membrane</keyword>
<name>A0ABT7LCU4_9BACI</name>
<evidence type="ECO:0000313" key="4">
    <source>
        <dbReference type="Proteomes" id="UP001235343"/>
    </source>
</evidence>
<accession>A0ABT7LCU4</accession>
<evidence type="ECO:0000256" key="1">
    <source>
        <dbReference type="SAM" id="Phobius"/>
    </source>
</evidence>
<protein>
    <submittedName>
        <fullName evidence="3">YdcF family protein</fullName>
    </submittedName>
</protein>
<proteinExistence type="predicted"/>
<dbReference type="CDD" id="cd06259">
    <property type="entry name" value="YdcF-like"/>
    <property type="match status" value="1"/>
</dbReference>
<sequence>MEYRKPRFEFRKIVLFLIILMILWFVVHSIVIVADGLNDNLNETDVGVVLGNKVELDGQPSDRLRARLDKAIDLYLENYISHVIVSGGVGKEGFDEAEVMKNYLVNEGIPTENITTDSDGYNTLMTAENANKIMYQLELDTVTVITQYHHITRSKLAFEKQGFETVYGAHAEIFQMRDFYSIFREFFAFYKYLFY</sequence>
<dbReference type="RefSeq" id="WP_285934373.1">
    <property type="nucleotide sequence ID" value="NZ_JASTZU010000063.1"/>
</dbReference>
<dbReference type="PANTHER" id="PTHR30336:SF20">
    <property type="entry name" value="DUF218 DOMAIN-CONTAINING PROTEIN"/>
    <property type="match status" value="1"/>
</dbReference>
<keyword evidence="1" id="KW-0812">Transmembrane</keyword>
<evidence type="ECO:0000259" key="2">
    <source>
        <dbReference type="Pfam" id="PF02698"/>
    </source>
</evidence>
<comment type="caution">
    <text evidence="3">The sequence shown here is derived from an EMBL/GenBank/DDBJ whole genome shotgun (WGS) entry which is preliminary data.</text>
</comment>
<evidence type="ECO:0000313" key="3">
    <source>
        <dbReference type="EMBL" id="MDL4843082.1"/>
    </source>
</evidence>
<dbReference type="Pfam" id="PF02698">
    <property type="entry name" value="DUF218"/>
    <property type="match status" value="1"/>
</dbReference>
<reference evidence="3 4" key="1">
    <citation type="submission" date="2023-06" db="EMBL/GenBank/DDBJ databases">
        <title>Aquibacillus rhizosphaerae LR5S19.</title>
        <authorList>
            <person name="Sun J.-Q."/>
        </authorList>
    </citation>
    <scope>NUCLEOTIDE SEQUENCE [LARGE SCALE GENOMIC DNA]</scope>
    <source>
        <strain evidence="3 4">LR5S19</strain>
    </source>
</reference>
<organism evidence="3 4">
    <name type="scientific">Aquibacillus rhizosphaerae</name>
    <dbReference type="NCBI Taxonomy" id="3051431"/>
    <lineage>
        <taxon>Bacteria</taxon>
        <taxon>Bacillati</taxon>
        <taxon>Bacillota</taxon>
        <taxon>Bacilli</taxon>
        <taxon>Bacillales</taxon>
        <taxon>Bacillaceae</taxon>
        <taxon>Aquibacillus</taxon>
    </lineage>
</organism>
<gene>
    <name evidence="3" type="ORF">QQS35_21830</name>
</gene>
<feature type="domain" description="DUF218" evidence="2">
    <location>
        <begin position="45"/>
        <end position="175"/>
    </location>
</feature>